<feature type="domain" description="Subtilisin-like protease fibronectin type-III" evidence="3">
    <location>
        <begin position="81"/>
        <end position="183"/>
    </location>
</feature>
<reference evidence="4 5" key="1">
    <citation type="submission" date="2024-02" db="EMBL/GenBank/DDBJ databases">
        <authorList>
            <person name="Vignale AGUSTIN F."/>
            <person name="Sosa J E."/>
            <person name="Modenutti C."/>
        </authorList>
    </citation>
    <scope>NUCLEOTIDE SEQUENCE [LARGE SCALE GENOMIC DNA]</scope>
</reference>
<evidence type="ECO:0000313" key="4">
    <source>
        <dbReference type="EMBL" id="CAK9133426.1"/>
    </source>
</evidence>
<dbReference type="Gene3D" id="2.60.40.2310">
    <property type="match status" value="1"/>
</dbReference>
<evidence type="ECO:0000256" key="1">
    <source>
        <dbReference type="ARBA" id="ARBA00011073"/>
    </source>
</evidence>
<evidence type="ECO:0000256" key="2">
    <source>
        <dbReference type="ARBA" id="ARBA00022729"/>
    </source>
</evidence>
<evidence type="ECO:0000259" key="3">
    <source>
        <dbReference type="Pfam" id="PF17766"/>
    </source>
</evidence>
<keyword evidence="5" id="KW-1185">Reference proteome</keyword>
<accession>A0ABC8QLD9</accession>
<protein>
    <recommendedName>
        <fullName evidence="3">Subtilisin-like protease fibronectin type-III domain-containing protein</fullName>
    </recommendedName>
</protein>
<dbReference type="AlphaFoldDB" id="A0ABC8QLD9"/>
<proteinExistence type="inferred from homology"/>
<organism evidence="4 5">
    <name type="scientific">Ilex paraguariensis</name>
    <name type="common">yerba mate</name>
    <dbReference type="NCBI Taxonomy" id="185542"/>
    <lineage>
        <taxon>Eukaryota</taxon>
        <taxon>Viridiplantae</taxon>
        <taxon>Streptophyta</taxon>
        <taxon>Embryophyta</taxon>
        <taxon>Tracheophyta</taxon>
        <taxon>Spermatophyta</taxon>
        <taxon>Magnoliopsida</taxon>
        <taxon>eudicotyledons</taxon>
        <taxon>Gunneridae</taxon>
        <taxon>Pentapetalae</taxon>
        <taxon>asterids</taxon>
        <taxon>campanulids</taxon>
        <taxon>Aquifoliales</taxon>
        <taxon>Aquifoliaceae</taxon>
        <taxon>Ilex</taxon>
    </lineage>
</organism>
<name>A0ABC8QLD9_9AQUA</name>
<sequence>MTDHSGKPIMDGNKPAGLFAIGAGHVNPERAMNPGLIYDIREEEYITHLCTLGYTRSQIFTITYRNVSCHDTMQKNMGFSLNYPSISVTLRPMMMSKMIKRRLTNVGIANSTYSVEVVAPQGVKVRVKPRRLIFKHTNQILSYRIWFISRKRTGAEKVNFSQGHVTWVNSGNRFCRVRSPISVTWASKK</sequence>
<dbReference type="InterPro" id="IPR041469">
    <property type="entry name" value="Subtilisin-like_FN3"/>
</dbReference>
<dbReference type="Pfam" id="PF17766">
    <property type="entry name" value="fn3_6"/>
    <property type="match status" value="1"/>
</dbReference>
<gene>
    <name evidence="4" type="ORF">ILEXP_LOCUS337</name>
</gene>
<dbReference type="InterPro" id="IPR045051">
    <property type="entry name" value="SBT"/>
</dbReference>
<evidence type="ECO:0000313" key="5">
    <source>
        <dbReference type="Proteomes" id="UP001642360"/>
    </source>
</evidence>
<dbReference type="Proteomes" id="UP001642360">
    <property type="component" value="Unassembled WGS sequence"/>
</dbReference>
<dbReference type="InterPro" id="IPR036852">
    <property type="entry name" value="Peptidase_S8/S53_dom_sf"/>
</dbReference>
<keyword evidence="2" id="KW-0732">Signal</keyword>
<dbReference type="EMBL" id="CAUOFW020000004">
    <property type="protein sequence ID" value="CAK9133426.1"/>
    <property type="molecule type" value="Genomic_DNA"/>
</dbReference>
<dbReference type="PANTHER" id="PTHR10795">
    <property type="entry name" value="PROPROTEIN CONVERTASE SUBTILISIN/KEXIN"/>
    <property type="match status" value="1"/>
</dbReference>
<comment type="similarity">
    <text evidence="1">Belongs to the peptidase S8 family.</text>
</comment>
<comment type="caution">
    <text evidence="4">The sequence shown here is derived from an EMBL/GenBank/DDBJ whole genome shotgun (WGS) entry which is preliminary data.</text>
</comment>
<dbReference type="Gene3D" id="3.40.50.200">
    <property type="entry name" value="Peptidase S8/S53 domain"/>
    <property type="match status" value="1"/>
</dbReference>